<comment type="caution">
    <text evidence="2">The sequence shown here is derived from an EMBL/GenBank/DDBJ whole genome shotgun (WGS) entry which is preliminary data.</text>
</comment>
<evidence type="ECO:0000259" key="1">
    <source>
        <dbReference type="PROSITE" id="PS51184"/>
    </source>
</evidence>
<dbReference type="InterPro" id="IPR041667">
    <property type="entry name" value="Cupin_8"/>
</dbReference>
<dbReference type="Pfam" id="PF13621">
    <property type="entry name" value="Cupin_8"/>
    <property type="match status" value="1"/>
</dbReference>
<sequence>MAEPVDELAMPELVRLLQELLAQYQDPLFQLQLQQLQLRASVWCASDVRAAKKALAAKVQEPILQRYRFPPGEAGLLELRHLVRRRVAEGCQRVESLANLTRQSLGLPKLEVCRSVEEVLEEQRKQTQEALRCDVLGRVPVHVRASCVERVAREVAQQCISRCHGELLTELLRSGEVPVSAVLSMLTMARKGLPLLRLRRLRLAIVIKPAMSKQQLWQHVLASQPVLLREQFQCPEFLRLGEEAFLQSLGEGTVHVKAKSFMSRKGCPVFMCEPSLKMPFSEFLESLKKRHCPFYLGKAPIATELPSLQKHLDRHTAETDAAGAAITPLELFGGCFGALVPAGVYTYMGAGRNTTSIHFDGYENLMMCMRGKKHICLWPPWAAAQLYPVGESFSCPDGFTRSAVSPGGLRFEELEAEEQARLACYRHAEPLRLTLEPGQLLYLPAGWWHCVEGSMEPNMILTPRWSERADRGSFWVTLEESHSMEVDGMPEVGQNLSSTIPVGYPKLWSFLRSLNLSWWSRKEDLFLHLSSTNSWGGLHFHVDVCLWKRSWTGHFMDLYGTSLVVQRGQSLTQPARHVRGRVEGGILRQVEVRDGWQMLVLWLAPLELAEALGVCSAKKGSTEKCRRGRQTSHIGSYSWFPEEKLEPLNSSTSGGLLLL</sequence>
<evidence type="ECO:0000313" key="2">
    <source>
        <dbReference type="EMBL" id="CAK8996784.1"/>
    </source>
</evidence>
<dbReference type="InterPro" id="IPR003347">
    <property type="entry name" value="JmjC_dom"/>
</dbReference>
<dbReference type="SUPFAM" id="SSF51197">
    <property type="entry name" value="Clavaminate synthase-like"/>
    <property type="match status" value="1"/>
</dbReference>
<reference evidence="2 3" key="1">
    <citation type="submission" date="2024-02" db="EMBL/GenBank/DDBJ databases">
        <authorList>
            <person name="Chen Y."/>
            <person name="Shah S."/>
            <person name="Dougan E. K."/>
            <person name="Thang M."/>
            <person name="Chan C."/>
        </authorList>
    </citation>
    <scope>NUCLEOTIDE SEQUENCE [LARGE SCALE GENOMIC DNA]</scope>
</reference>
<dbReference type="EMBL" id="CAXAMN010001892">
    <property type="protein sequence ID" value="CAK8996784.1"/>
    <property type="molecule type" value="Genomic_DNA"/>
</dbReference>
<dbReference type="Proteomes" id="UP001642484">
    <property type="component" value="Unassembled WGS sequence"/>
</dbReference>
<dbReference type="PANTHER" id="PTHR12461">
    <property type="entry name" value="HYPOXIA-INDUCIBLE FACTOR 1 ALPHA INHIBITOR-RELATED"/>
    <property type="match status" value="1"/>
</dbReference>
<protein>
    <recommendedName>
        <fullName evidence="1">JmjC domain-containing protein</fullName>
    </recommendedName>
</protein>
<keyword evidence="3" id="KW-1185">Reference proteome</keyword>
<evidence type="ECO:0000313" key="3">
    <source>
        <dbReference type="Proteomes" id="UP001642484"/>
    </source>
</evidence>
<dbReference type="PANTHER" id="PTHR12461:SF105">
    <property type="entry name" value="HYPOXIA-INDUCIBLE FACTOR 1-ALPHA INHIBITOR"/>
    <property type="match status" value="1"/>
</dbReference>
<gene>
    <name evidence="2" type="ORF">CCMP2556_LOCUS4604</name>
</gene>
<dbReference type="PROSITE" id="PS51184">
    <property type="entry name" value="JMJC"/>
    <property type="match status" value="1"/>
</dbReference>
<name>A0ABP0I5T5_9DINO</name>
<organism evidence="2 3">
    <name type="scientific">Durusdinium trenchii</name>
    <dbReference type="NCBI Taxonomy" id="1381693"/>
    <lineage>
        <taxon>Eukaryota</taxon>
        <taxon>Sar</taxon>
        <taxon>Alveolata</taxon>
        <taxon>Dinophyceae</taxon>
        <taxon>Suessiales</taxon>
        <taxon>Symbiodiniaceae</taxon>
        <taxon>Durusdinium</taxon>
    </lineage>
</organism>
<proteinExistence type="predicted"/>
<dbReference type="Gene3D" id="2.60.120.650">
    <property type="entry name" value="Cupin"/>
    <property type="match status" value="1"/>
</dbReference>
<feature type="domain" description="JmjC" evidence="1">
    <location>
        <begin position="294"/>
        <end position="481"/>
    </location>
</feature>
<accession>A0ABP0I5T5</accession>